<dbReference type="NCBIfam" id="TIGR04057">
    <property type="entry name" value="SusC_RagA_signa"/>
    <property type="match status" value="1"/>
</dbReference>
<dbReference type="SUPFAM" id="SSF49464">
    <property type="entry name" value="Carboxypeptidase regulatory domain-like"/>
    <property type="match status" value="1"/>
</dbReference>
<dbReference type="InterPro" id="IPR008969">
    <property type="entry name" value="CarboxyPept-like_regulatory"/>
</dbReference>
<dbReference type="InterPro" id="IPR023996">
    <property type="entry name" value="TonB-dep_OMP_SusC/RagA"/>
</dbReference>
<organism evidence="6 7">
    <name type="scientific">Abyssalbus ytuae</name>
    <dbReference type="NCBI Taxonomy" id="2926907"/>
    <lineage>
        <taxon>Bacteria</taxon>
        <taxon>Pseudomonadati</taxon>
        <taxon>Bacteroidota</taxon>
        <taxon>Flavobacteriia</taxon>
        <taxon>Flavobacteriales</taxon>
        <taxon>Flavobacteriaceae</taxon>
        <taxon>Abyssalbus</taxon>
    </lineage>
</organism>
<dbReference type="GO" id="GO:0009279">
    <property type="term" value="C:cell outer membrane"/>
    <property type="evidence" value="ECO:0007669"/>
    <property type="project" value="UniProtKB-SubCell"/>
</dbReference>
<keyword evidence="2" id="KW-1134">Transmembrane beta strand</keyword>
<dbReference type="Proteomes" id="UP000831290">
    <property type="component" value="Chromosome"/>
</dbReference>
<dbReference type="Pfam" id="PF00593">
    <property type="entry name" value="TonB_dep_Rec_b-barrel"/>
    <property type="match status" value="1"/>
</dbReference>
<comment type="subcellular location">
    <subcellularLocation>
        <location evidence="2">Cell outer membrane</location>
        <topology evidence="2">Multi-pass membrane protein</topology>
    </subcellularLocation>
</comment>
<dbReference type="InterPro" id="IPR012910">
    <property type="entry name" value="Plug_dom"/>
</dbReference>
<reference evidence="6" key="1">
    <citation type="submission" date="2022-03" db="EMBL/GenBank/DDBJ databases">
        <title>Description of Abyssus ytuae gen. nov., sp. nov., a novel member of the family Flavobacteriaceae isolated from the sediment of Mariana Trench.</title>
        <authorList>
            <person name="Zhang J."/>
            <person name="Xu X."/>
        </authorList>
    </citation>
    <scope>NUCLEOTIDE SEQUENCE</scope>
    <source>
        <strain evidence="6">MT3330</strain>
    </source>
</reference>
<dbReference type="RefSeq" id="WP_255843485.1">
    <property type="nucleotide sequence ID" value="NZ_CP094358.1"/>
</dbReference>
<sequence length="1035" mass="115132">MNYSVNFTSFPLKKIILLLTFFSLGVSSVFGQEVTISGLVSDLQGNPIPGVNIVEKGTLNGTSTDFDGNYTISAAPSATLVFSYVGFTSKEISIGNQTKIDVTLIEDISQLDEVVIVGYGQKSRATLTGAVSTTTGEELVKSPQPNVSNSLSGRVSGVIGLNRTGEPGVDGATIRIRGISTTGDNNPLVVIDGVANRVGGLERLNPNDIENITVLKDASAAIYGSQAANGVILITTKRGTLGKPQFSFTHNQSFLTPTKLPDMADSPTYARIINEINYYRNPGGGLNQVYSEEDIRTFENGSDPDNFANTDWVDESIKDFSLMDNQNLSIRGGGERVTYYASLGRLHQDGIYKNGNNKYDQINLRSNLDMQATDNLKIGLDIGLRKEDRLFPIQSAGNIFRAIYRTYPTIPARFSNGLPSAGVEQGQNPIIISTGIPGTNDQLTTIINTNLSVEYKFPFLEGLSLKGLYSEDRSFRRVRSFSIPYTTYQIDNSTSPASFNEVVGGPDSGTPELYQEQEDYVLQTANVRLGFDRYFNNHHLDMFIGYEQQESNFREFTATRTGFLSDQIPEFDLGGGEPEQSTNSGYSEKFTRQNFFGRISYDFDQKYLLELQARYDGSSRFSEGNRFGFFPSVSMGWRISEEEWFKYEAINNLKLKASYGLLGNDRIDPFQFLNTYTLRPTDFVDNNQTPQPIFIINQLANPDITWETAKKLDVGFEIGLFNTVSLEFDYFSETREDLLTTRSGSLPLVSGIVNEYDLSSIIPQENIGEVENKGFELTANFRKNIGDLNLFANANFTYNKNKVVFLDDAEGLPQYQLTKGKPLNSELLYDAIGIFRTQDDLDNNVTLPGQQLGDLIYRDVNGDGEISELDRVRQDLTNVPQIIYGFSFGGEYKNFDFSVLFQGQARSVQYVAAESGEVGNFFSSWANNRWSPTNPDGTYPRVDVRTSSSINEGLFRNDFWLVNTSFLRLKNVELGFSLPKYMLTSLGAESVRLSLSGFNLVTFTKAKDVDPEGDSGNGQFYPQQKIYNIGINVNF</sequence>
<keyword evidence="2" id="KW-0998">Cell outer membrane</keyword>
<dbReference type="PROSITE" id="PS52016">
    <property type="entry name" value="TONB_DEPENDENT_REC_3"/>
    <property type="match status" value="1"/>
</dbReference>
<keyword evidence="2" id="KW-0812">Transmembrane</keyword>
<dbReference type="GO" id="GO:0015344">
    <property type="term" value="F:siderophore uptake transmembrane transporter activity"/>
    <property type="evidence" value="ECO:0007669"/>
    <property type="project" value="TreeGrafter"/>
</dbReference>
<dbReference type="Gene3D" id="2.170.130.10">
    <property type="entry name" value="TonB-dependent receptor, plug domain"/>
    <property type="match status" value="1"/>
</dbReference>
<evidence type="ECO:0000256" key="2">
    <source>
        <dbReference type="PROSITE-ProRule" id="PRU01360"/>
    </source>
</evidence>
<dbReference type="EMBL" id="CP094358">
    <property type="protein sequence ID" value="UOB17771.1"/>
    <property type="molecule type" value="Genomic_DNA"/>
</dbReference>
<dbReference type="InterPro" id="IPR000531">
    <property type="entry name" value="Beta-barrel_TonB"/>
</dbReference>
<comment type="similarity">
    <text evidence="2 3">Belongs to the TonB-dependent receptor family.</text>
</comment>
<evidence type="ECO:0000313" key="7">
    <source>
        <dbReference type="Proteomes" id="UP000831290"/>
    </source>
</evidence>
<dbReference type="InterPro" id="IPR039426">
    <property type="entry name" value="TonB-dep_rcpt-like"/>
</dbReference>
<keyword evidence="2" id="KW-0813">Transport</keyword>
<keyword evidence="6" id="KW-0675">Receptor</keyword>
<dbReference type="Gene3D" id="2.60.40.1120">
    <property type="entry name" value="Carboxypeptidase-like, regulatory domain"/>
    <property type="match status" value="1"/>
</dbReference>
<dbReference type="InterPro" id="IPR037066">
    <property type="entry name" value="Plug_dom_sf"/>
</dbReference>
<feature type="domain" description="TonB-dependent receptor-like beta-barrel" evidence="4">
    <location>
        <begin position="405"/>
        <end position="947"/>
    </location>
</feature>
<evidence type="ECO:0000259" key="4">
    <source>
        <dbReference type="Pfam" id="PF00593"/>
    </source>
</evidence>
<dbReference type="GO" id="GO:0044718">
    <property type="term" value="P:siderophore transmembrane transport"/>
    <property type="evidence" value="ECO:0007669"/>
    <property type="project" value="TreeGrafter"/>
</dbReference>
<evidence type="ECO:0000256" key="1">
    <source>
        <dbReference type="ARBA" id="ARBA00022729"/>
    </source>
</evidence>
<proteinExistence type="inferred from homology"/>
<dbReference type="FunFam" id="2.170.130.10:FF:000003">
    <property type="entry name" value="SusC/RagA family TonB-linked outer membrane protein"/>
    <property type="match status" value="1"/>
</dbReference>
<gene>
    <name evidence="6" type="ORF">MQE35_00390</name>
</gene>
<evidence type="ECO:0000313" key="6">
    <source>
        <dbReference type="EMBL" id="UOB17771.1"/>
    </source>
</evidence>
<keyword evidence="3" id="KW-0798">TonB box</keyword>
<keyword evidence="1" id="KW-0732">Signal</keyword>
<dbReference type="Pfam" id="PF13715">
    <property type="entry name" value="CarbopepD_reg_2"/>
    <property type="match status" value="1"/>
</dbReference>
<feature type="domain" description="TonB-dependent receptor plug" evidence="5">
    <location>
        <begin position="126"/>
        <end position="231"/>
    </location>
</feature>
<dbReference type="SUPFAM" id="SSF56935">
    <property type="entry name" value="Porins"/>
    <property type="match status" value="1"/>
</dbReference>
<evidence type="ECO:0000256" key="3">
    <source>
        <dbReference type="RuleBase" id="RU003357"/>
    </source>
</evidence>
<dbReference type="Pfam" id="PF07715">
    <property type="entry name" value="Plug"/>
    <property type="match status" value="1"/>
</dbReference>
<dbReference type="AlphaFoldDB" id="A0A9E7CTA3"/>
<dbReference type="InterPro" id="IPR023997">
    <property type="entry name" value="TonB-dep_OMP_SusC/RagA_CS"/>
</dbReference>
<dbReference type="PANTHER" id="PTHR30069:SF29">
    <property type="entry name" value="HEMOGLOBIN AND HEMOGLOBIN-HAPTOGLOBIN-BINDING PROTEIN 1-RELATED"/>
    <property type="match status" value="1"/>
</dbReference>
<protein>
    <submittedName>
        <fullName evidence="6">TonB-dependent receptor</fullName>
    </submittedName>
</protein>
<name>A0A9E7CTA3_9FLAO</name>
<dbReference type="KEGG" id="fbm:MQE35_00390"/>
<keyword evidence="7" id="KW-1185">Reference proteome</keyword>
<dbReference type="NCBIfam" id="TIGR04056">
    <property type="entry name" value="OMP_RagA_SusC"/>
    <property type="match status" value="1"/>
</dbReference>
<evidence type="ECO:0000259" key="5">
    <source>
        <dbReference type="Pfam" id="PF07715"/>
    </source>
</evidence>
<dbReference type="PANTHER" id="PTHR30069">
    <property type="entry name" value="TONB-DEPENDENT OUTER MEMBRANE RECEPTOR"/>
    <property type="match status" value="1"/>
</dbReference>
<keyword evidence="2 3" id="KW-0472">Membrane</keyword>
<accession>A0A9E7CTA3</accession>